<evidence type="ECO:0000313" key="1">
    <source>
        <dbReference type="EMBL" id="JAH77333.1"/>
    </source>
</evidence>
<reference evidence="1" key="1">
    <citation type="submission" date="2014-11" db="EMBL/GenBank/DDBJ databases">
        <authorList>
            <person name="Amaro Gonzalez C."/>
        </authorList>
    </citation>
    <scope>NUCLEOTIDE SEQUENCE</scope>
</reference>
<proteinExistence type="predicted"/>
<organism evidence="1">
    <name type="scientific">Anguilla anguilla</name>
    <name type="common">European freshwater eel</name>
    <name type="synonym">Muraena anguilla</name>
    <dbReference type="NCBI Taxonomy" id="7936"/>
    <lineage>
        <taxon>Eukaryota</taxon>
        <taxon>Metazoa</taxon>
        <taxon>Chordata</taxon>
        <taxon>Craniata</taxon>
        <taxon>Vertebrata</taxon>
        <taxon>Euteleostomi</taxon>
        <taxon>Actinopterygii</taxon>
        <taxon>Neopterygii</taxon>
        <taxon>Teleostei</taxon>
        <taxon>Anguilliformes</taxon>
        <taxon>Anguillidae</taxon>
        <taxon>Anguilla</taxon>
    </lineage>
</organism>
<dbReference type="AlphaFoldDB" id="A0A0E9VJE5"/>
<accession>A0A0E9VJE5</accession>
<sequence>MAERDVVVRALDEEAEGSAAPNSTRVLFKKLPYYNHSKTHK</sequence>
<dbReference type="EMBL" id="GBXM01031244">
    <property type="protein sequence ID" value="JAH77333.1"/>
    <property type="molecule type" value="Transcribed_RNA"/>
</dbReference>
<reference evidence="1" key="2">
    <citation type="journal article" date="2015" name="Fish Shellfish Immunol.">
        <title>Early steps in the European eel (Anguilla anguilla)-Vibrio vulnificus interaction in the gills: Role of the RtxA13 toxin.</title>
        <authorList>
            <person name="Callol A."/>
            <person name="Pajuelo D."/>
            <person name="Ebbesson L."/>
            <person name="Teles M."/>
            <person name="MacKenzie S."/>
            <person name="Amaro C."/>
        </authorList>
    </citation>
    <scope>NUCLEOTIDE SEQUENCE</scope>
</reference>
<name>A0A0E9VJE5_ANGAN</name>
<protein>
    <submittedName>
        <fullName evidence="1">Uncharacterized protein</fullName>
    </submittedName>
</protein>